<organism evidence="2 3">
    <name type="scientific">Steccherinum ochraceum</name>
    <dbReference type="NCBI Taxonomy" id="92696"/>
    <lineage>
        <taxon>Eukaryota</taxon>
        <taxon>Fungi</taxon>
        <taxon>Dikarya</taxon>
        <taxon>Basidiomycota</taxon>
        <taxon>Agaricomycotina</taxon>
        <taxon>Agaricomycetes</taxon>
        <taxon>Polyporales</taxon>
        <taxon>Steccherinaceae</taxon>
        <taxon>Steccherinum</taxon>
    </lineage>
</organism>
<keyword evidence="3" id="KW-1185">Reference proteome</keyword>
<proteinExistence type="predicted"/>
<reference evidence="2 3" key="1">
    <citation type="submission" date="2018-11" db="EMBL/GenBank/DDBJ databases">
        <title>Genome assembly of Steccherinum ochraceum LE-BIN_3174, the white-rot fungus of the Steccherinaceae family (The Residual Polyporoid clade, Polyporales, Basidiomycota).</title>
        <authorList>
            <person name="Fedorova T.V."/>
            <person name="Glazunova O.A."/>
            <person name="Landesman E.O."/>
            <person name="Moiseenko K.V."/>
            <person name="Psurtseva N.V."/>
            <person name="Savinova O.S."/>
            <person name="Shakhova N.V."/>
            <person name="Tyazhelova T.V."/>
            <person name="Vasina D.V."/>
        </authorList>
    </citation>
    <scope>NUCLEOTIDE SEQUENCE [LARGE SCALE GENOMIC DNA]</scope>
    <source>
        <strain evidence="2 3">LE-BIN_3174</strain>
    </source>
</reference>
<comment type="caution">
    <text evidence="2">The sequence shown here is derived from an EMBL/GenBank/DDBJ whole genome shotgun (WGS) entry which is preliminary data.</text>
</comment>
<dbReference type="EMBL" id="RWJN01000719">
    <property type="protein sequence ID" value="TCD59855.1"/>
    <property type="molecule type" value="Genomic_DNA"/>
</dbReference>
<gene>
    <name evidence="2" type="ORF">EIP91_011291</name>
</gene>
<evidence type="ECO:0000313" key="3">
    <source>
        <dbReference type="Proteomes" id="UP000292702"/>
    </source>
</evidence>
<feature type="region of interest" description="Disordered" evidence="1">
    <location>
        <begin position="1"/>
        <end position="46"/>
    </location>
</feature>
<dbReference type="AlphaFoldDB" id="A0A4R0R513"/>
<dbReference type="OrthoDB" id="2799963at2759"/>
<evidence type="ECO:0000256" key="1">
    <source>
        <dbReference type="SAM" id="MobiDB-lite"/>
    </source>
</evidence>
<feature type="compositionally biased region" description="Basic and acidic residues" evidence="1">
    <location>
        <begin position="33"/>
        <end position="45"/>
    </location>
</feature>
<accession>A0A4R0R513</accession>
<sequence length="262" mass="28834">MESFGDGNRGGRGRGRKQTARRSRPFNGPGHRGGRDQHTGPRDYDDPVFLMTGLAIAQPEEDYGSDGDSEVIQTFMRERMSAEQQRNAAALARLPKLVQPTGPALNVDTVAGGAITVAHDDPRIEAMGIGFPVSVHPLRLPNTRAHFATGASIVDFRFVRIAGLLHKMVPLRKGVDHVSIGTMAAGSQLRAYGRLRLVFDAQGYEFEHQFWVTDIGFPVELQLGGDFMTEHGLTTRMGDSHWIIEKADAKKVRKLVDVYATE</sequence>
<feature type="compositionally biased region" description="Basic residues" evidence="1">
    <location>
        <begin position="11"/>
        <end position="24"/>
    </location>
</feature>
<name>A0A4R0R513_9APHY</name>
<protein>
    <submittedName>
        <fullName evidence="2">Uncharacterized protein</fullName>
    </submittedName>
</protein>
<dbReference type="Proteomes" id="UP000292702">
    <property type="component" value="Unassembled WGS sequence"/>
</dbReference>
<evidence type="ECO:0000313" key="2">
    <source>
        <dbReference type="EMBL" id="TCD59855.1"/>
    </source>
</evidence>